<dbReference type="PANTHER" id="PTHR34123">
    <property type="entry name" value="OS04G0578200 PROTEIN"/>
    <property type="match status" value="1"/>
</dbReference>
<dbReference type="SUPFAM" id="SSF54427">
    <property type="entry name" value="NTF2-like"/>
    <property type="match status" value="1"/>
</dbReference>
<protein>
    <recommendedName>
        <fullName evidence="2">NTF2-like domain-containing protein</fullName>
    </recommendedName>
</protein>
<accession>A9NLP7</accession>
<dbReference type="EMBL" id="EF082184">
    <property type="protein sequence ID" value="ABK21558.1"/>
    <property type="molecule type" value="mRNA"/>
</dbReference>
<organism evidence="1">
    <name type="scientific">Picea sitchensis</name>
    <name type="common">Sitka spruce</name>
    <name type="synonym">Pinus sitchensis</name>
    <dbReference type="NCBI Taxonomy" id="3332"/>
    <lineage>
        <taxon>Eukaryota</taxon>
        <taxon>Viridiplantae</taxon>
        <taxon>Streptophyta</taxon>
        <taxon>Embryophyta</taxon>
        <taxon>Tracheophyta</taxon>
        <taxon>Spermatophyta</taxon>
        <taxon>Pinopsida</taxon>
        <taxon>Pinidae</taxon>
        <taxon>Conifers I</taxon>
        <taxon>Pinales</taxon>
        <taxon>Pinaceae</taxon>
        <taxon>Picea</taxon>
    </lineage>
</organism>
<dbReference type="PANTHER" id="PTHR34123:SF4">
    <property type="entry name" value="PHOSPHORIBOSYLTRANSFERASE-LIKE PROTEIN, PUTATIVE (DUF2358)-RELATED"/>
    <property type="match status" value="1"/>
</dbReference>
<dbReference type="Pfam" id="PF10184">
    <property type="entry name" value="DUF2358"/>
    <property type="match status" value="1"/>
</dbReference>
<proteinExistence type="evidence at transcript level"/>
<evidence type="ECO:0000313" key="1">
    <source>
        <dbReference type="EMBL" id="ABK21558.1"/>
    </source>
</evidence>
<dbReference type="AlphaFoldDB" id="A9NLP7"/>
<evidence type="ECO:0008006" key="2">
    <source>
        <dbReference type="Google" id="ProtNLM"/>
    </source>
</evidence>
<sequence length="239" mass="26949">MASALGGPLLGNHNTPALQIIKKSTRLSGRRRQPLNGTIVPMRGMHAICAAKKKKESPLFLKLAVGLVTELLRIFTTSQERSSFVSGSTTPNEISVADIDDVVAVLESDYKRSYFLTGEFTRSIYAEDCWFIDPTIKFQGRDLYQRNLQLLVPFFVNPSLLLCGIEQGFKGDTKFIKAKWYLRTYLKLPWRPLISLEGSTIYDLDDDLKIAYHVESWNISAFEAITQIFLPSSNGSFDK</sequence>
<dbReference type="InterPro" id="IPR032710">
    <property type="entry name" value="NTF2-like_dom_sf"/>
</dbReference>
<dbReference type="InterPro" id="IPR018790">
    <property type="entry name" value="DUF2358"/>
</dbReference>
<reference evidence="1" key="1">
    <citation type="journal article" date="2008" name="BMC Genomics">
        <title>A conifer genomics resource of 200,000 spruce (Picea spp.) ESTs and 6,464 high-quality, sequence-finished full-length cDNAs for Sitka spruce (Picea sitchensis).</title>
        <authorList>
            <person name="Ralph S.G."/>
            <person name="Chun H.J."/>
            <person name="Kolosova N."/>
            <person name="Cooper D."/>
            <person name="Oddy C."/>
            <person name="Ritland C.E."/>
            <person name="Kirkpatrick R."/>
            <person name="Moore R."/>
            <person name="Barber S."/>
            <person name="Holt R.A."/>
            <person name="Jones S.J."/>
            <person name="Marra M.A."/>
            <person name="Douglas C.J."/>
            <person name="Ritland K."/>
            <person name="Bohlmann J."/>
        </authorList>
    </citation>
    <scope>NUCLEOTIDE SEQUENCE</scope>
    <source>
        <tissue evidence="1">Bark</tissue>
    </source>
</reference>
<name>A9NLP7_PICSI</name>